<accession>A0A117PQN3</accession>
<evidence type="ECO:0008006" key="4">
    <source>
        <dbReference type="Google" id="ProtNLM"/>
    </source>
</evidence>
<keyword evidence="1" id="KW-0472">Membrane</keyword>
<dbReference type="Proteomes" id="UP000053039">
    <property type="component" value="Unassembled WGS sequence"/>
</dbReference>
<keyword evidence="1" id="KW-0812">Transmembrane</keyword>
<feature type="transmembrane region" description="Helical" evidence="1">
    <location>
        <begin position="20"/>
        <end position="47"/>
    </location>
</feature>
<evidence type="ECO:0000313" key="2">
    <source>
        <dbReference type="EMBL" id="KUM86393.1"/>
    </source>
</evidence>
<dbReference type="RefSeq" id="WP_031057308.1">
    <property type="nucleotide sequence ID" value="NZ_KQ948148.1"/>
</dbReference>
<reference evidence="2 3" key="1">
    <citation type="submission" date="2015-10" db="EMBL/GenBank/DDBJ databases">
        <title>Draft genome sequence of Streptomyces pseudovenezuelae DSM 40212, type strain for the species Streptomyces pseudovenezuelae.</title>
        <authorList>
            <person name="Ruckert C."/>
            <person name="Winkler A."/>
            <person name="Kalinowski J."/>
            <person name="Kampfer P."/>
            <person name="Glaeser S."/>
        </authorList>
    </citation>
    <scope>NUCLEOTIDE SEQUENCE [LARGE SCALE GENOMIC DNA]</scope>
    <source>
        <strain evidence="2 3">DSM 40212</strain>
    </source>
</reference>
<dbReference type="EMBL" id="LMWM01000024">
    <property type="protein sequence ID" value="KUM86393.1"/>
    <property type="molecule type" value="Genomic_DNA"/>
</dbReference>
<evidence type="ECO:0000313" key="3">
    <source>
        <dbReference type="Proteomes" id="UP000053039"/>
    </source>
</evidence>
<evidence type="ECO:0000256" key="1">
    <source>
        <dbReference type="SAM" id="Phobius"/>
    </source>
</evidence>
<gene>
    <name evidence="2" type="ORF">AQI94_22020</name>
</gene>
<sequence length="163" mass="17277">MTDTQTGTPAEPTVPGRTRWGVFAAILAVPTLVVAALIALLVAWLFTDDSVDTGERKASCAEAFAYGGAKPPTGARDLACVLEAAPEPRYEARFLLRSAEVNAWVAASYPDGPGLRNVQCDGDHDGYACMNRGPVAGQSASVQLEIAYDGPKWSVVRFVAFTE</sequence>
<proteinExistence type="predicted"/>
<organism evidence="2 3">
    <name type="scientific">Streptomyces pseudovenezuelae</name>
    <dbReference type="NCBI Taxonomy" id="67350"/>
    <lineage>
        <taxon>Bacteria</taxon>
        <taxon>Bacillati</taxon>
        <taxon>Actinomycetota</taxon>
        <taxon>Actinomycetes</taxon>
        <taxon>Kitasatosporales</taxon>
        <taxon>Streptomycetaceae</taxon>
        <taxon>Streptomyces</taxon>
        <taxon>Streptomyces aurantiacus group</taxon>
    </lineage>
</organism>
<dbReference type="OrthoDB" id="4221180at2"/>
<dbReference type="AlphaFoldDB" id="A0A117PQN3"/>
<comment type="caution">
    <text evidence="2">The sequence shown here is derived from an EMBL/GenBank/DDBJ whole genome shotgun (WGS) entry which is preliminary data.</text>
</comment>
<protein>
    <recommendedName>
        <fullName evidence="4">DUF4333 domain-containing protein</fullName>
    </recommendedName>
</protein>
<keyword evidence="1" id="KW-1133">Transmembrane helix</keyword>
<name>A0A117PQN3_9ACTN</name>